<dbReference type="AlphaFoldDB" id="A0A518EVS4"/>
<dbReference type="PANTHER" id="PTHR45947:SF14">
    <property type="entry name" value="SLL1723 PROTEIN"/>
    <property type="match status" value="1"/>
</dbReference>
<dbReference type="Pfam" id="PF00534">
    <property type="entry name" value="Glycos_transf_1"/>
    <property type="match status" value="1"/>
</dbReference>
<feature type="domain" description="Glycosyl transferase family 1" evidence="1">
    <location>
        <begin position="216"/>
        <end position="377"/>
    </location>
</feature>
<evidence type="ECO:0000313" key="3">
    <source>
        <dbReference type="EMBL" id="QDV08193.1"/>
    </source>
</evidence>
<organism evidence="3 4">
    <name type="scientific">Saltatorellus ferox</name>
    <dbReference type="NCBI Taxonomy" id="2528018"/>
    <lineage>
        <taxon>Bacteria</taxon>
        <taxon>Pseudomonadati</taxon>
        <taxon>Planctomycetota</taxon>
        <taxon>Planctomycetia</taxon>
        <taxon>Planctomycetia incertae sedis</taxon>
        <taxon>Saltatorellus</taxon>
    </lineage>
</organism>
<dbReference type="InterPro" id="IPR028098">
    <property type="entry name" value="Glyco_trans_4-like_N"/>
</dbReference>
<evidence type="ECO:0000259" key="2">
    <source>
        <dbReference type="Pfam" id="PF13439"/>
    </source>
</evidence>
<name>A0A518EVS4_9BACT</name>
<dbReference type="InterPro" id="IPR001296">
    <property type="entry name" value="Glyco_trans_1"/>
</dbReference>
<evidence type="ECO:0000313" key="4">
    <source>
        <dbReference type="Proteomes" id="UP000320390"/>
    </source>
</evidence>
<dbReference type="GO" id="GO:0016757">
    <property type="term" value="F:glycosyltransferase activity"/>
    <property type="evidence" value="ECO:0007669"/>
    <property type="project" value="UniProtKB-KW"/>
</dbReference>
<dbReference type="PANTHER" id="PTHR45947">
    <property type="entry name" value="SULFOQUINOVOSYL TRANSFERASE SQD2"/>
    <property type="match status" value="1"/>
</dbReference>
<protein>
    <submittedName>
        <fullName evidence="3">GDP-mannose-dependent alpha-(1-6)-phosphatidylinositol monomannoside mannosyltransferase</fullName>
    </submittedName>
</protein>
<gene>
    <name evidence="3" type="primary">pimB_5</name>
    <name evidence="3" type="ORF">Poly30_37290</name>
</gene>
<dbReference type="Gene3D" id="3.40.50.2000">
    <property type="entry name" value="Glycogen Phosphorylase B"/>
    <property type="match status" value="2"/>
</dbReference>
<dbReference type="OrthoDB" id="73743at2"/>
<dbReference type="Proteomes" id="UP000320390">
    <property type="component" value="Chromosome"/>
</dbReference>
<dbReference type="CDD" id="cd03801">
    <property type="entry name" value="GT4_PimA-like"/>
    <property type="match status" value="1"/>
</dbReference>
<keyword evidence="4" id="KW-1185">Reference proteome</keyword>
<evidence type="ECO:0000259" key="1">
    <source>
        <dbReference type="Pfam" id="PF00534"/>
    </source>
</evidence>
<dbReference type="EMBL" id="CP036434">
    <property type="protein sequence ID" value="QDV08193.1"/>
    <property type="molecule type" value="Genomic_DNA"/>
</dbReference>
<reference evidence="3 4" key="1">
    <citation type="submission" date="2019-02" db="EMBL/GenBank/DDBJ databases">
        <title>Deep-cultivation of Planctomycetes and their phenomic and genomic characterization uncovers novel biology.</title>
        <authorList>
            <person name="Wiegand S."/>
            <person name="Jogler M."/>
            <person name="Boedeker C."/>
            <person name="Pinto D."/>
            <person name="Vollmers J."/>
            <person name="Rivas-Marin E."/>
            <person name="Kohn T."/>
            <person name="Peeters S.H."/>
            <person name="Heuer A."/>
            <person name="Rast P."/>
            <person name="Oberbeckmann S."/>
            <person name="Bunk B."/>
            <person name="Jeske O."/>
            <person name="Meyerdierks A."/>
            <person name="Storesund J.E."/>
            <person name="Kallscheuer N."/>
            <person name="Luecker S."/>
            <person name="Lage O.M."/>
            <person name="Pohl T."/>
            <person name="Merkel B.J."/>
            <person name="Hornburger P."/>
            <person name="Mueller R.-W."/>
            <person name="Bruemmer F."/>
            <person name="Labrenz M."/>
            <person name="Spormann A.M."/>
            <person name="Op den Camp H."/>
            <person name="Overmann J."/>
            <person name="Amann R."/>
            <person name="Jetten M.S.M."/>
            <person name="Mascher T."/>
            <person name="Medema M.H."/>
            <person name="Devos D.P."/>
            <person name="Kaster A.-K."/>
            <person name="Ovreas L."/>
            <person name="Rohde M."/>
            <person name="Galperin M.Y."/>
            <person name="Jogler C."/>
        </authorList>
    </citation>
    <scope>NUCLEOTIDE SEQUENCE [LARGE SCALE GENOMIC DNA]</scope>
    <source>
        <strain evidence="3 4">Poly30</strain>
    </source>
</reference>
<sequence>MKIAYLVKKFPRLSETFVLGEVLRQEQRGTDVVVFARRDADDEPRHQAFSSLRADIHRVGAEGLDPWRELFEHDDVEAATWERLGQVVRTLLAAGVERLPKLVAEALWVLRRSRELDVEHIHVHFATESAIVAWIVGQLGGPGYSITAHAKDIYRSTVRRELLSKLVGDSQFTVTVCDANVSYLMEAVEPWARDRVRRLYNGIDLDDFAVASGSREEHTILGVGRLVEKKGFDVLLRALKRLKEQGRPFRALILGDGEERAALEAERDRLGLHGDVDMPGAVDQGEVRAAMNAATVFALPCRIGDDGNRDALPTVLLEALAVGLPVVSTPVTGIPEIVDQGRCGRLIEENDDAGLARVLAELLDDADERERLARLGRAHAEENFDGSQAAATLQSWFHGVRSEVAV</sequence>
<feature type="domain" description="Glycosyltransferase subfamily 4-like N-terminal" evidence="2">
    <location>
        <begin position="15"/>
        <end position="206"/>
    </location>
</feature>
<dbReference type="InterPro" id="IPR050194">
    <property type="entry name" value="Glycosyltransferase_grp1"/>
</dbReference>
<dbReference type="SUPFAM" id="SSF53756">
    <property type="entry name" value="UDP-Glycosyltransferase/glycogen phosphorylase"/>
    <property type="match status" value="1"/>
</dbReference>
<dbReference type="Pfam" id="PF13439">
    <property type="entry name" value="Glyco_transf_4"/>
    <property type="match status" value="1"/>
</dbReference>
<keyword evidence="3" id="KW-0328">Glycosyltransferase</keyword>
<keyword evidence="3" id="KW-0808">Transferase</keyword>
<proteinExistence type="predicted"/>
<accession>A0A518EVS4</accession>
<dbReference type="RefSeq" id="WP_145200402.1">
    <property type="nucleotide sequence ID" value="NZ_CP036434.1"/>
</dbReference>